<protein>
    <submittedName>
        <fullName evidence="2">Uncharacterized protein</fullName>
    </submittedName>
</protein>
<dbReference type="AlphaFoldDB" id="A0A1G4AMP5"/>
<accession>A0A1G4AMP5</accession>
<feature type="region of interest" description="Disordered" evidence="1">
    <location>
        <begin position="142"/>
        <end position="162"/>
    </location>
</feature>
<organism evidence="2 3">
    <name type="scientific">Colletotrichum orchidophilum</name>
    <dbReference type="NCBI Taxonomy" id="1209926"/>
    <lineage>
        <taxon>Eukaryota</taxon>
        <taxon>Fungi</taxon>
        <taxon>Dikarya</taxon>
        <taxon>Ascomycota</taxon>
        <taxon>Pezizomycotina</taxon>
        <taxon>Sordariomycetes</taxon>
        <taxon>Hypocreomycetidae</taxon>
        <taxon>Glomerellales</taxon>
        <taxon>Glomerellaceae</taxon>
        <taxon>Colletotrichum</taxon>
    </lineage>
</organism>
<dbReference type="GeneID" id="34567382"/>
<dbReference type="Proteomes" id="UP000176998">
    <property type="component" value="Unassembled WGS sequence"/>
</dbReference>
<evidence type="ECO:0000256" key="1">
    <source>
        <dbReference type="SAM" id="MobiDB-lite"/>
    </source>
</evidence>
<keyword evidence="3" id="KW-1185">Reference proteome</keyword>
<proteinExistence type="predicted"/>
<comment type="caution">
    <text evidence="2">The sequence shown here is derived from an EMBL/GenBank/DDBJ whole genome shotgun (WGS) entry which is preliminary data.</text>
</comment>
<name>A0A1G4AMP5_9PEZI</name>
<evidence type="ECO:0000313" key="2">
    <source>
        <dbReference type="EMBL" id="OHE90449.1"/>
    </source>
</evidence>
<dbReference type="RefSeq" id="XP_022467626.1">
    <property type="nucleotide sequence ID" value="XM_022625872.1"/>
</dbReference>
<evidence type="ECO:0000313" key="3">
    <source>
        <dbReference type="Proteomes" id="UP000176998"/>
    </source>
</evidence>
<sequence>MRRAAVILSIRPTNRAANKHLTRFVYDKDYLKKERYGDMNPSIDAKTPCYHSTGEQYQQHRHSPQTGILLREQDGTIGCLDFFLDAGVLPVEKFASDGAADDHAESRRQIAQAEGGFRQPRVHFGKGRGHCRHNGVVDSVNDAREGEGYGNVGIYEDDEGVD</sequence>
<gene>
    <name evidence="2" type="ORF">CORC01_14261</name>
</gene>
<reference evidence="2 3" key="1">
    <citation type="submission" date="2016-09" db="EMBL/GenBank/DDBJ databases">
        <authorList>
            <person name="Capua I."/>
            <person name="De Benedictis P."/>
            <person name="Joannis T."/>
            <person name="Lombin L.H."/>
            <person name="Cattoli G."/>
        </authorList>
    </citation>
    <scope>NUCLEOTIDE SEQUENCE [LARGE SCALE GENOMIC DNA]</scope>
    <source>
        <strain evidence="2 3">IMI 309357</strain>
    </source>
</reference>
<dbReference type="EMBL" id="MJBS01000259">
    <property type="protein sequence ID" value="OHE90449.1"/>
    <property type="molecule type" value="Genomic_DNA"/>
</dbReference>